<gene>
    <name evidence="6" type="ORF">FCI23_45885</name>
</gene>
<evidence type="ECO:0000256" key="2">
    <source>
        <dbReference type="ARBA" id="ARBA00023015"/>
    </source>
</evidence>
<dbReference type="AlphaFoldDB" id="A0A4U0RV62"/>
<comment type="caution">
    <text evidence="6">The sequence shown here is derived from an EMBL/GenBank/DDBJ whole genome shotgun (WGS) entry which is preliminary data.</text>
</comment>
<comment type="similarity">
    <text evidence="1">Belongs to the LysR transcriptional regulatory family.</text>
</comment>
<organism evidence="6 7">
    <name type="scientific">Actinacidiphila oryziradicis</name>
    <dbReference type="NCBI Taxonomy" id="2571141"/>
    <lineage>
        <taxon>Bacteria</taxon>
        <taxon>Bacillati</taxon>
        <taxon>Actinomycetota</taxon>
        <taxon>Actinomycetes</taxon>
        <taxon>Kitasatosporales</taxon>
        <taxon>Streptomycetaceae</taxon>
        <taxon>Actinacidiphila</taxon>
    </lineage>
</organism>
<dbReference type="Pfam" id="PF00126">
    <property type="entry name" value="HTH_1"/>
    <property type="match status" value="1"/>
</dbReference>
<dbReference type="SUPFAM" id="SSF46785">
    <property type="entry name" value="Winged helix' DNA-binding domain"/>
    <property type="match status" value="1"/>
</dbReference>
<reference evidence="6 7" key="1">
    <citation type="submission" date="2019-04" db="EMBL/GenBank/DDBJ databases">
        <title>Streptomyces oryziradicis sp. nov., a novel actinomycete isolated from rhizosphere soil of rice (Oryza sativa L.).</title>
        <authorList>
            <person name="Li C."/>
        </authorList>
    </citation>
    <scope>NUCLEOTIDE SEQUENCE [LARGE SCALE GENOMIC DNA]</scope>
    <source>
        <strain evidence="6 7">NEAU-C40</strain>
    </source>
</reference>
<dbReference type="Pfam" id="PF03466">
    <property type="entry name" value="LysR_substrate"/>
    <property type="match status" value="1"/>
</dbReference>
<dbReference type="PANTHER" id="PTHR30126:SF39">
    <property type="entry name" value="HTH-TYPE TRANSCRIPTIONAL REGULATOR CYSL"/>
    <property type="match status" value="1"/>
</dbReference>
<keyword evidence="3" id="KW-0238">DNA-binding</keyword>
<name>A0A4U0RV62_9ACTN</name>
<dbReference type="Gene3D" id="1.10.10.10">
    <property type="entry name" value="Winged helix-like DNA-binding domain superfamily/Winged helix DNA-binding domain"/>
    <property type="match status" value="1"/>
</dbReference>
<dbReference type="InterPro" id="IPR036388">
    <property type="entry name" value="WH-like_DNA-bd_sf"/>
</dbReference>
<accession>A0A4U0RV62</accession>
<dbReference type="InterPro" id="IPR000847">
    <property type="entry name" value="LysR_HTH_N"/>
</dbReference>
<evidence type="ECO:0000313" key="7">
    <source>
        <dbReference type="Proteomes" id="UP000305778"/>
    </source>
</evidence>
<feature type="domain" description="HTH lysR-type" evidence="5">
    <location>
        <begin position="8"/>
        <end position="65"/>
    </location>
</feature>
<dbReference type="OrthoDB" id="9808620at2"/>
<sequence>MMLSSHVPELAGLQILSAVARTGSLRMAAAELGVTQQALSQRVRAMESRVGIPLLARGPRGSLLTPDGRLVEQWASRVLDAAAELDAGIAALRMDRAGHIKVAASLTVAGHLMPRWMVALRDQQRLTGRALTSVELEATNSVAVAEAVGRGDADLGFVEGPRAPRGLRSRTVARDELLVVVTAGHPWARRRAPVTPAELAATPLVTRESGSGTREALAAALTAALPDAAQAEPVLELTGTASVKSAITAGAGPGALSSLAVADDITLGRLHAVTVTGLSLVRDLRAVWVGGSQPPQGAVRDLIAVAVRTQ</sequence>
<dbReference type="PROSITE" id="PS50931">
    <property type="entry name" value="HTH_LYSR"/>
    <property type="match status" value="1"/>
</dbReference>
<evidence type="ECO:0000256" key="4">
    <source>
        <dbReference type="ARBA" id="ARBA00023163"/>
    </source>
</evidence>
<evidence type="ECO:0000259" key="5">
    <source>
        <dbReference type="PROSITE" id="PS50931"/>
    </source>
</evidence>
<dbReference type="PRINTS" id="PR00039">
    <property type="entry name" value="HTHLYSR"/>
</dbReference>
<dbReference type="GO" id="GO:0000976">
    <property type="term" value="F:transcription cis-regulatory region binding"/>
    <property type="evidence" value="ECO:0007669"/>
    <property type="project" value="TreeGrafter"/>
</dbReference>
<keyword evidence="2" id="KW-0805">Transcription regulation</keyword>
<dbReference type="PANTHER" id="PTHR30126">
    <property type="entry name" value="HTH-TYPE TRANSCRIPTIONAL REGULATOR"/>
    <property type="match status" value="1"/>
</dbReference>
<keyword evidence="7" id="KW-1185">Reference proteome</keyword>
<dbReference type="GO" id="GO:0003700">
    <property type="term" value="F:DNA-binding transcription factor activity"/>
    <property type="evidence" value="ECO:0007669"/>
    <property type="project" value="InterPro"/>
</dbReference>
<proteinExistence type="inferred from homology"/>
<evidence type="ECO:0000313" key="6">
    <source>
        <dbReference type="EMBL" id="TJZ99392.1"/>
    </source>
</evidence>
<dbReference type="Gene3D" id="3.40.190.10">
    <property type="entry name" value="Periplasmic binding protein-like II"/>
    <property type="match status" value="2"/>
</dbReference>
<dbReference type="InterPro" id="IPR005119">
    <property type="entry name" value="LysR_subst-bd"/>
</dbReference>
<dbReference type="InterPro" id="IPR036390">
    <property type="entry name" value="WH_DNA-bd_sf"/>
</dbReference>
<evidence type="ECO:0000256" key="1">
    <source>
        <dbReference type="ARBA" id="ARBA00009437"/>
    </source>
</evidence>
<evidence type="ECO:0000256" key="3">
    <source>
        <dbReference type="ARBA" id="ARBA00023125"/>
    </source>
</evidence>
<dbReference type="Proteomes" id="UP000305778">
    <property type="component" value="Unassembled WGS sequence"/>
</dbReference>
<dbReference type="EMBL" id="SUMC01000108">
    <property type="protein sequence ID" value="TJZ99392.1"/>
    <property type="molecule type" value="Genomic_DNA"/>
</dbReference>
<protein>
    <submittedName>
        <fullName evidence="6">LysR family transcriptional regulator</fullName>
    </submittedName>
</protein>
<dbReference type="SUPFAM" id="SSF53850">
    <property type="entry name" value="Periplasmic binding protein-like II"/>
    <property type="match status" value="1"/>
</dbReference>
<keyword evidence="4" id="KW-0804">Transcription</keyword>